<keyword evidence="2" id="KW-1185">Reference proteome</keyword>
<evidence type="ECO:0000313" key="2">
    <source>
        <dbReference type="Proteomes" id="UP001203607"/>
    </source>
</evidence>
<proteinExistence type="predicted"/>
<name>A0ABT0PWB5_9FLAO</name>
<dbReference type="Pfam" id="PF07676">
    <property type="entry name" value="PD40"/>
    <property type="match status" value="3"/>
</dbReference>
<accession>A0ABT0PWB5</accession>
<dbReference type="Proteomes" id="UP001203607">
    <property type="component" value="Unassembled WGS sequence"/>
</dbReference>
<sequence length="581" mass="65597">MKRISFLGFFILMVGCIHKSDEFQQYATAIKPVKLGEGTLSVDGVQWNNVYVSKTKELYLTKMGESASIIHKMEMVDDTFSNLEAIEFPDTDPHSDIFINSDGDLMLFSSLMQENTLDTVSDWNIWKSQRRDGKWQEAVPFFDTNIAGNQFYPWLTDSGNLYFAITPHGSGNSDLYFSEFSNGSYIEPKPLPFHINSEKLEGDAYVAPDESYLIFAGFERGQNLGKSDLFISYNTYGQWSTPVWLGADINSEGYDGSPFVTEDGNYLIFTSSRGSTDENTFFNHYIVPFDPSIYSEASTTLDNYLSNIGNTPQPFELDKITTDSIEYGGSLSLRNQALYYTKAAIDFSERQITVSNFENGMFQAPIKVSFGNTSFKDASDVQISPDGESLYFKMRGNVAGDPERKDGNIWKSIKENGSWGKAEMLPTAINSTLSEYYPVITSSGNLYFSREHQDTSYDLYVSKFENGTYKEAVRLPDYINTNLLESDAYVAPDESFMIFVRMYAEGDLGVSDLYITFNENGIWSRPKNMRSLNSSGVDGSPFVTSNGKYLFFTSTRDSENPEAFDGHLDIYAVRFNVSEWK</sequence>
<dbReference type="InterPro" id="IPR011659">
    <property type="entry name" value="WD40"/>
</dbReference>
<evidence type="ECO:0008006" key="3">
    <source>
        <dbReference type="Google" id="ProtNLM"/>
    </source>
</evidence>
<dbReference type="Gene3D" id="2.120.10.30">
    <property type="entry name" value="TolB, C-terminal domain"/>
    <property type="match status" value="1"/>
</dbReference>
<comment type="caution">
    <text evidence="1">The sequence shown here is derived from an EMBL/GenBank/DDBJ whole genome shotgun (WGS) entry which is preliminary data.</text>
</comment>
<evidence type="ECO:0000313" key="1">
    <source>
        <dbReference type="EMBL" id="MCL6275481.1"/>
    </source>
</evidence>
<gene>
    <name evidence="1" type="ORF">M3P19_15815</name>
</gene>
<dbReference type="SUPFAM" id="SSF82171">
    <property type="entry name" value="DPP6 N-terminal domain-like"/>
    <property type="match status" value="2"/>
</dbReference>
<protein>
    <recommendedName>
        <fullName evidence="3">WD40-like Beta Propeller Repeat</fullName>
    </recommendedName>
</protein>
<organism evidence="1 2">
    <name type="scientific">Flagellimonas spongiicola</name>
    <dbReference type="NCBI Taxonomy" id="2942208"/>
    <lineage>
        <taxon>Bacteria</taxon>
        <taxon>Pseudomonadati</taxon>
        <taxon>Bacteroidota</taxon>
        <taxon>Flavobacteriia</taxon>
        <taxon>Flavobacteriales</taxon>
        <taxon>Flavobacteriaceae</taxon>
        <taxon>Flagellimonas</taxon>
    </lineage>
</organism>
<reference evidence="1 2" key="1">
    <citation type="submission" date="2022-05" db="EMBL/GenBank/DDBJ databases">
        <authorList>
            <person name="Park J.-S."/>
        </authorList>
    </citation>
    <scope>NUCLEOTIDE SEQUENCE [LARGE SCALE GENOMIC DNA]</scope>
    <source>
        <strain evidence="1 2">2012CJ35-5</strain>
    </source>
</reference>
<dbReference type="EMBL" id="JAMFMA010000004">
    <property type="protein sequence ID" value="MCL6275481.1"/>
    <property type="molecule type" value="Genomic_DNA"/>
</dbReference>
<dbReference type="InterPro" id="IPR011042">
    <property type="entry name" value="6-blade_b-propeller_TolB-like"/>
</dbReference>
<dbReference type="PROSITE" id="PS51257">
    <property type="entry name" value="PROKAR_LIPOPROTEIN"/>
    <property type="match status" value="1"/>
</dbReference>
<dbReference type="RefSeq" id="WP_249658664.1">
    <property type="nucleotide sequence ID" value="NZ_JAMFMA010000004.1"/>
</dbReference>